<gene>
    <name evidence="1" type="ORF">SAMN05443663_106192</name>
</gene>
<dbReference type="OrthoDB" id="982293at2"/>
<protein>
    <submittedName>
        <fullName evidence="1">Uncharacterized protein</fullName>
    </submittedName>
</protein>
<dbReference type="RefSeq" id="WP_073416903.1">
    <property type="nucleotide sequence ID" value="NZ_FQWC01000006.1"/>
</dbReference>
<keyword evidence="2" id="KW-1185">Reference proteome</keyword>
<sequence length="146" mass="17181">MKFPKTAEDIKNELLNSIDKINVIGDLRIRQLIQILSKIEDRIIVEGIIQVFENEDRIDSIYIDQKYAGIILKKLNPKTNENIELLIIRTLKNWNKSLEELPFWFKDNYGIEIVKKVFDEIENKGISKIESDKLTTMKWFLGIKNS</sequence>
<accession>A0A1M5RG21</accession>
<dbReference type="STRING" id="370979.SAMN05443663_106192"/>
<name>A0A1M5RG21_9FLAO</name>
<dbReference type="Proteomes" id="UP000184071">
    <property type="component" value="Unassembled WGS sequence"/>
</dbReference>
<reference evidence="2" key="1">
    <citation type="submission" date="2016-11" db="EMBL/GenBank/DDBJ databases">
        <authorList>
            <person name="Varghese N."/>
            <person name="Submissions S."/>
        </authorList>
    </citation>
    <scope>NUCLEOTIDE SEQUENCE [LARGE SCALE GENOMIC DNA]</scope>
    <source>
        <strain evidence="2">DSM 17963</strain>
    </source>
</reference>
<organism evidence="1 2">
    <name type="scientific">Flavobacterium defluvii</name>
    <dbReference type="NCBI Taxonomy" id="370979"/>
    <lineage>
        <taxon>Bacteria</taxon>
        <taxon>Pseudomonadati</taxon>
        <taxon>Bacteroidota</taxon>
        <taxon>Flavobacteriia</taxon>
        <taxon>Flavobacteriales</taxon>
        <taxon>Flavobacteriaceae</taxon>
        <taxon>Flavobacterium</taxon>
    </lineage>
</organism>
<evidence type="ECO:0000313" key="2">
    <source>
        <dbReference type="Proteomes" id="UP000184071"/>
    </source>
</evidence>
<evidence type="ECO:0000313" key="1">
    <source>
        <dbReference type="EMBL" id="SHH24713.1"/>
    </source>
</evidence>
<proteinExistence type="predicted"/>
<dbReference type="AlphaFoldDB" id="A0A1M5RG21"/>
<dbReference type="EMBL" id="FQWC01000006">
    <property type="protein sequence ID" value="SHH24713.1"/>
    <property type="molecule type" value="Genomic_DNA"/>
</dbReference>